<name>A0ABN7RVP7_THEXY</name>
<dbReference type="InterPro" id="IPR023512">
    <property type="entry name" value="Deaminase_MtaD/DadD"/>
</dbReference>
<dbReference type="CDD" id="cd01298">
    <property type="entry name" value="ATZ_TRZ_like"/>
    <property type="match status" value="1"/>
</dbReference>
<evidence type="ECO:0000256" key="1">
    <source>
        <dbReference type="ARBA" id="ARBA00022723"/>
    </source>
</evidence>
<comment type="function">
    <text evidence="4">Catalyzes the deamination of 5-methylthioadenosine and S-adenosyl-L-homocysteine into 5-methylthioinosine and S-inosyl-L-homocysteine, respectively. Is also able to deaminate adenosine.</text>
</comment>
<feature type="binding site" evidence="4">
    <location>
        <position position="313"/>
    </location>
    <ligand>
        <name>Zn(2+)</name>
        <dbReference type="ChEBI" id="CHEBI:29105"/>
    </ligand>
</feature>
<comment type="similarity">
    <text evidence="4">Belongs to the metallo-dependent hydrolases superfamily. MTA/SAH deaminase family.</text>
</comment>
<dbReference type="PANTHER" id="PTHR43794">
    <property type="entry name" value="AMINOHYDROLASE SSNA-RELATED"/>
    <property type="match status" value="1"/>
</dbReference>
<comment type="catalytic activity">
    <reaction evidence="4">
        <text>S-adenosyl-L-homocysteine + H2O + H(+) = S-inosyl-L-homocysteine + NH4(+)</text>
        <dbReference type="Rhea" id="RHEA:20716"/>
        <dbReference type="ChEBI" id="CHEBI:15377"/>
        <dbReference type="ChEBI" id="CHEBI:15378"/>
        <dbReference type="ChEBI" id="CHEBI:28938"/>
        <dbReference type="ChEBI" id="CHEBI:57856"/>
        <dbReference type="ChEBI" id="CHEBI:57985"/>
        <dbReference type="EC" id="3.5.4.28"/>
    </reaction>
</comment>
<reference evidence="6 7" key="1">
    <citation type="submission" date="2021-04" db="EMBL/GenBank/DDBJ databases">
        <authorList>
            <person name="Rakotoarivonina H."/>
        </authorList>
    </citation>
    <scope>NUCLEOTIDE SEQUENCE [LARGE SCALE GENOMIC DNA]</scope>
    <source>
        <strain evidence="6 7">XE</strain>
    </source>
</reference>
<feature type="binding site" evidence="4">
    <location>
        <position position="77"/>
    </location>
    <ligand>
        <name>Zn(2+)</name>
        <dbReference type="ChEBI" id="CHEBI:29105"/>
    </ligand>
</feature>
<dbReference type="InterPro" id="IPR006680">
    <property type="entry name" value="Amidohydro-rel"/>
</dbReference>
<keyword evidence="3 4" id="KW-0862">Zinc</keyword>
<feature type="binding site" evidence="4">
    <location>
        <position position="198"/>
    </location>
    <ligand>
        <name>substrate</name>
    </ligand>
</feature>
<dbReference type="PANTHER" id="PTHR43794:SF11">
    <property type="entry name" value="AMIDOHYDROLASE-RELATED DOMAIN-CONTAINING PROTEIN"/>
    <property type="match status" value="1"/>
</dbReference>
<keyword evidence="7" id="KW-1185">Reference proteome</keyword>
<feature type="binding site" evidence="4">
    <location>
        <position position="106"/>
    </location>
    <ligand>
        <name>substrate</name>
    </ligand>
</feature>
<evidence type="ECO:0000313" key="7">
    <source>
        <dbReference type="Proteomes" id="UP000681526"/>
    </source>
</evidence>
<dbReference type="SUPFAM" id="SSF51556">
    <property type="entry name" value="Metallo-dependent hydrolases"/>
    <property type="match status" value="1"/>
</dbReference>
<dbReference type="EMBL" id="CAJRAY010000048">
    <property type="protein sequence ID" value="CAG5087096.1"/>
    <property type="molecule type" value="Genomic_DNA"/>
</dbReference>
<feature type="binding site" evidence="4">
    <location>
        <position position="228"/>
    </location>
    <ligand>
        <name>substrate</name>
    </ligand>
</feature>
<comment type="catalytic activity">
    <reaction evidence="4">
        <text>S-methyl-5'-thioadenosine + H2O + H(+) = S-methyl-5'-thioinosine + NH4(+)</text>
        <dbReference type="Rhea" id="RHEA:25025"/>
        <dbReference type="ChEBI" id="CHEBI:15377"/>
        <dbReference type="ChEBI" id="CHEBI:15378"/>
        <dbReference type="ChEBI" id="CHEBI:17509"/>
        <dbReference type="ChEBI" id="CHEBI:28938"/>
        <dbReference type="ChEBI" id="CHEBI:48595"/>
        <dbReference type="EC" id="3.5.4.31"/>
    </reaction>
</comment>
<feature type="binding site" evidence="4">
    <location>
        <position position="313"/>
    </location>
    <ligand>
        <name>substrate</name>
    </ligand>
</feature>
<sequence>MLIIWKRMRITMTTKWWIEGGTFLTMDDGQPIVNGHLVVEGSRIVYLAEAHPGALADGAERISGSGLLFMPGLINTHGHAAMTLLRGYADDMVLQDWLQNKIWPLEARFTAEDVRAGAALAAVEMLKRGTTAFVDMYDHMDEVAQVVEQAGLRGVLARGVIGLCSEAEQRAKLEDAIRFARDWHGKADGRIRVMMSPHAPYTCPPAFIEQFVQAAHDLDLPMHTHMSETAAEVEQNVRDYGVRPVEHLDRLGMFSRPTLVAHAVHLNDDEIALLAERGVAVSHNPASNLKLASGVARVPDMLRAGVTVSLGTDGAASNNNLDVFDEIRLTALIHKGVSGDPTAVPAYEALKLGTVYGAKAIWQSDEIGSLKPGMRADIVALDIDQPHYYPRTDLISHLVYAGNGRDVKHVWVDGVQVVRNRTCTRLDEERIAAEAAARFERLSSAT</sequence>
<dbReference type="Proteomes" id="UP000681526">
    <property type="component" value="Unassembled WGS sequence"/>
</dbReference>
<dbReference type="HAMAP" id="MF_01281">
    <property type="entry name" value="MTA_SAH_deamin"/>
    <property type="match status" value="1"/>
</dbReference>
<comment type="caution">
    <text evidence="6">The sequence shown here is derived from an EMBL/GenBank/DDBJ whole genome shotgun (WGS) entry which is preliminary data.</text>
</comment>
<evidence type="ECO:0000256" key="3">
    <source>
        <dbReference type="ARBA" id="ARBA00022833"/>
    </source>
</evidence>
<dbReference type="Gene3D" id="3.20.20.140">
    <property type="entry name" value="Metal-dependent hydrolases"/>
    <property type="match status" value="1"/>
</dbReference>
<feature type="domain" description="Amidohydrolase-related" evidence="5">
    <location>
        <begin position="70"/>
        <end position="417"/>
    </location>
</feature>
<dbReference type="InterPro" id="IPR050287">
    <property type="entry name" value="MTA/SAH_deaminase"/>
</dbReference>
<evidence type="ECO:0000259" key="5">
    <source>
        <dbReference type="Pfam" id="PF01979"/>
    </source>
</evidence>
<organism evidence="6 7">
    <name type="scientific">Thermobacillus xylanilyticus</name>
    <dbReference type="NCBI Taxonomy" id="76633"/>
    <lineage>
        <taxon>Bacteria</taxon>
        <taxon>Bacillati</taxon>
        <taxon>Bacillota</taxon>
        <taxon>Bacilli</taxon>
        <taxon>Bacillales</taxon>
        <taxon>Paenibacillaceae</taxon>
        <taxon>Thermobacillus</taxon>
    </lineage>
</organism>
<feature type="binding site" evidence="4">
    <location>
        <position position="158"/>
    </location>
    <ligand>
        <name>substrate</name>
    </ligand>
</feature>
<evidence type="ECO:0000256" key="2">
    <source>
        <dbReference type="ARBA" id="ARBA00022801"/>
    </source>
</evidence>
<dbReference type="SUPFAM" id="SSF51338">
    <property type="entry name" value="Composite domain of metallo-dependent hydrolases"/>
    <property type="match status" value="1"/>
</dbReference>
<proteinExistence type="inferred from homology"/>
<feature type="binding site" evidence="4">
    <location>
        <position position="79"/>
    </location>
    <ligand>
        <name>Zn(2+)</name>
        <dbReference type="ChEBI" id="CHEBI:29105"/>
    </ligand>
</feature>
<dbReference type="InterPro" id="IPR011059">
    <property type="entry name" value="Metal-dep_hydrolase_composite"/>
</dbReference>
<gene>
    <name evidence="6" type="primary">txxe 2134-mtaD1</name>
    <name evidence="4" type="synonym">mtaD</name>
    <name evidence="6" type="ORF">TXXE_10600</name>
</gene>
<accession>A0ABN7RVP7</accession>
<dbReference type="EC" id="3.5.4.31" evidence="4"/>
<dbReference type="EC" id="3.5.4.28" evidence="4"/>
<comment type="caution">
    <text evidence="4">Lacks conserved residue(s) required for the propagation of feature annotation.</text>
</comment>
<comment type="cofactor">
    <cofactor evidence="4">
        <name>Zn(2+)</name>
        <dbReference type="ChEBI" id="CHEBI:29105"/>
    </cofactor>
    <text evidence="4">Binds 1 zinc ion per subunit.</text>
</comment>
<feature type="binding site" evidence="4">
    <location>
        <position position="225"/>
    </location>
    <ligand>
        <name>Zn(2+)</name>
        <dbReference type="ChEBI" id="CHEBI:29105"/>
    </ligand>
</feature>
<keyword evidence="1 4" id="KW-0479">Metal-binding</keyword>
<keyword evidence="2 4" id="KW-0378">Hydrolase</keyword>
<dbReference type="Gene3D" id="2.30.40.10">
    <property type="entry name" value="Urease, subunit C, domain 1"/>
    <property type="match status" value="1"/>
</dbReference>
<dbReference type="InterPro" id="IPR032466">
    <property type="entry name" value="Metal_Hydrolase"/>
</dbReference>
<dbReference type="Pfam" id="PF01979">
    <property type="entry name" value="Amidohydro_1"/>
    <property type="match status" value="1"/>
</dbReference>
<evidence type="ECO:0000256" key="4">
    <source>
        <dbReference type="HAMAP-Rule" id="MF_01281"/>
    </source>
</evidence>
<evidence type="ECO:0000313" key="6">
    <source>
        <dbReference type="EMBL" id="CAG5087096.1"/>
    </source>
</evidence>
<protein>
    <recommendedName>
        <fullName evidence="4">5-methylthioadenosine/S-adenosylhomocysteine deaminase</fullName>
        <shortName evidence="4">MTA/SAH deaminase</shortName>
        <ecNumber evidence="4">3.5.4.28</ecNumber>
        <ecNumber evidence="4">3.5.4.31</ecNumber>
    </recommendedName>
</protein>